<dbReference type="EMBL" id="WIGM01000101">
    <property type="protein sequence ID" value="KAF6840374.1"/>
    <property type="molecule type" value="Genomic_DNA"/>
</dbReference>
<dbReference type="GO" id="GO:0016020">
    <property type="term" value="C:membrane"/>
    <property type="evidence" value="ECO:0007669"/>
    <property type="project" value="UniProtKB-SubCell"/>
</dbReference>
<dbReference type="AlphaFoldDB" id="A0A8H6U3N1"/>
<comment type="subcellular location">
    <subcellularLocation>
        <location evidence="2">Membrane</location>
    </subcellularLocation>
</comment>
<feature type="domain" description="GH16" evidence="16">
    <location>
        <begin position="1"/>
        <end position="250"/>
    </location>
</feature>
<comment type="caution">
    <text evidence="17">The sequence shown here is derived from an EMBL/GenBank/DDBJ whole genome shotgun (WGS) entry which is preliminary data.</text>
</comment>
<keyword evidence="11" id="KW-0961">Cell wall biogenesis/degradation</keyword>
<keyword evidence="4" id="KW-0328">Glycosyltransferase</keyword>
<feature type="chain" id="PRO_5034350266" description="chitinase" evidence="15">
    <location>
        <begin position="36"/>
        <end position="490"/>
    </location>
</feature>
<dbReference type="OrthoDB" id="4781at2759"/>
<protein>
    <recommendedName>
        <fullName evidence="3">chitinase</fullName>
        <ecNumber evidence="3">3.2.1.14</ecNumber>
    </recommendedName>
</protein>
<feature type="compositionally biased region" description="Low complexity" evidence="13">
    <location>
        <begin position="290"/>
        <end position="317"/>
    </location>
</feature>
<comment type="similarity">
    <text evidence="12">Belongs to the glycosyl hydrolase 16 family. CRH1 subfamily.</text>
</comment>
<keyword evidence="6 15" id="KW-0732">Signal</keyword>
<dbReference type="EC" id="3.2.1.14" evidence="3"/>
<dbReference type="SUPFAM" id="SSF49899">
    <property type="entry name" value="Concanavalin A-like lectins/glucanases"/>
    <property type="match status" value="1"/>
</dbReference>
<keyword evidence="14" id="KW-0812">Transmembrane</keyword>
<dbReference type="InterPro" id="IPR000757">
    <property type="entry name" value="Beta-glucanase-like"/>
</dbReference>
<accession>A0A8H6U3N1</accession>
<evidence type="ECO:0000256" key="13">
    <source>
        <dbReference type="SAM" id="MobiDB-lite"/>
    </source>
</evidence>
<dbReference type="InterPro" id="IPR013320">
    <property type="entry name" value="ConA-like_dom_sf"/>
</dbReference>
<evidence type="ECO:0000256" key="8">
    <source>
        <dbReference type="ARBA" id="ARBA00023136"/>
    </source>
</evidence>
<dbReference type="Gene3D" id="2.60.120.200">
    <property type="match status" value="1"/>
</dbReference>
<evidence type="ECO:0000256" key="10">
    <source>
        <dbReference type="ARBA" id="ARBA00023295"/>
    </source>
</evidence>
<name>A0A8H6U3N1_9PEZI</name>
<organism evidence="17 18">
    <name type="scientific">Colletotrichum musicola</name>
    <dbReference type="NCBI Taxonomy" id="2175873"/>
    <lineage>
        <taxon>Eukaryota</taxon>
        <taxon>Fungi</taxon>
        <taxon>Dikarya</taxon>
        <taxon>Ascomycota</taxon>
        <taxon>Pezizomycotina</taxon>
        <taxon>Sordariomycetes</taxon>
        <taxon>Hypocreomycetidae</taxon>
        <taxon>Glomerellales</taxon>
        <taxon>Glomerellaceae</taxon>
        <taxon>Colletotrichum</taxon>
        <taxon>Colletotrichum orchidearum species complex</taxon>
    </lineage>
</organism>
<dbReference type="InterPro" id="IPR050546">
    <property type="entry name" value="Glycosyl_Hydrlase_16"/>
</dbReference>
<keyword evidence="10" id="KW-0326">Glycosidase</keyword>
<dbReference type="PANTHER" id="PTHR10963:SF27">
    <property type="entry name" value="GLYCOSIDASE-RELATED"/>
    <property type="match status" value="1"/>
</dbReference>
<evidence type="ECO:0000256" key="4">
    <source>
        <dbReference type="ARBA" id="ARBA00022676"/>
    </source>
</evidence>
<evidence type="ECO:0000256" key="12">
    <source>
        <dbReference type="ARBA" id="ARBA00038074"/>
    </source>
</evidence>
<evidence type="ECO:0000259" key="16">
    <source>
        <dbReference type="PROSITE" id="PS51762"/>
    </source>
</evidence>
<dbReference type="GO" id="GO:0005975">
    <property type="term" value="P:carbohydrate metabolic process"/>
    <property type="evidence" value="ECO:0007669"/>
    <property type="project" value="InterPro"/>
</dbReference>
<dbReference type="GO" id="GO:0009277">
    <property type="term" value="C:fungal-type cell wall"/>
    <property type="evidence" value="ECO:0007669"/>
    <property type="project" value="TreeGrafter"/>
</dbReference>
<feature type="region of interest" description="Disordered" evidence="13">
    <location>
        <begin position="357"/>
        <end position="390"/>
    </location>
</feature>
<dbReference type="Pfam" id="PF00722">
    <property type="entry name" value="Glyco_hydro_16"/>
    <property type="match status" value="1"/>
</dbReference>
<evidence type="ECO:0000256" key="14">
    <source>
        <dbReference type="SAM" id="Phobius"/>
    </source>
</evidence>
<proteinExistence type="inferred from homology"/>
<feature type="compositionally biased region" description="Basic and acidic residues" evidence="13">
    <location>
        <begin position="421"/>
        <end position="432"/>
    </location>
</feature>
<evidence type="ECO:0000256" key="2">
    <source>
        <dbReference type="ARBA" id="ARBA00004370"/>
    </source>
</evidence>
<evidence type="ECO:0000256" key="7">
    <source>
        <dbReference type="ARBA" id="ARBA00022801"/>
    </source>
</evidence>
<dbReference type="GO" id="GO:0031505">
    <property type="term" value="P:fungal-type cell wall organization"/>
    <property type="evidence" value="ECO:0007669"/>
    <property type="project" value="TreeGrafter"/>
</dbReference>
<feature type="compositionally biased region" description="Basic and acidic residues" evidence="13">
    <location>
        <begin position="457"/>
        <end position="468"/>
    </location>
</feature>
<dbReference type="PROSITE" id="PS51762">
    <property type="entry name" value="GH16_2"/>
    <property type="match status" value="1"/>
</dbReference>
<keyword evidence="8 14" id="KW-0472">Membrane</keyword>
<gene>
    <name evidence="17" type="ORF">CMUS01_03971</name>
</gene>
<keyword evidence="18" id="KW-1185">Reference proteome</keyword>
<dbReference type="Proteomes" id="UP000639643">
    <property type="component" value="Unassembled WGS sequence"/>
</dbReference>
<dbReference type="GO" id="GO:0016757">
    <property type="term" value="F:glycosyltransferase activity"/>
    <property type="evidence" value="ECO:0007669"/>
    <property type="project" value="UniProtKB-KW"/>
</dbReference>
<sequence length="490" mass="52251">MPPPRREGSGWTSLSPVSGLGVLLPFLLSVNVVAAQTFRTCNPIERSCDPVPALGSTVDVAFARRGRVDPFVRDGTGADITFDPEKGAGFVVGTRTDAPSIALPGAFFFGRVDLLMQAAEGEGVVAFVALQSDSGDEIGLEFAGGETIQVQTTYLSQGGASTRGRTKTHGVERPLGAFYNYSISWTGDRVLWIVGGVTVRELLAGEVGGEFPQTPMRLRIGSRAVGAANFSAGPLTTYLKRITVIDEAAGAVNATAYTYGDKSGTRTSINITTSREGNQDVIDLDDDGDILSSPAPSSTTVPDPSSTTAPASSSTSSERPSYEDGPLSQGPLGGIIVGSLGFVFGLGAVMVVRHMRNKSRPAEEKNKWSAANPEAGGRRGDSDDGSYGKPELEAGYVHRYELEAWDVEKYELEARDLEKEARDLEKGVRPEREVDDGSGSETSAAEIPETLTPSRSFSRERAEERPELDTCSTPPDNPKYLPEIKLLVRH</sequence>
<feature type="region of interest" description="Disordered" evidence="13">
    <location>
        <begin position="421"/>
        <end position="490"/>
    </location>
</feature>
<evidence type="ECO:0000256" key="1">
    <source>
        <dbReference type="ARBA" id="ARBA00000822"/>
    </source>
</evidence>
<evidence type="ECO:0000256" key="11">
    <source>
        <dbReference type="ARBA" id="ARBA00023316"/>
    </source>
</evidence>
<evidence type="ECO:0000313" key="18">
    <source>
        <dbReference type="Proteomes" id="UP000639643"/>
    </source>
</evidence>
<evidence type="ECO:0000256" key="6">
    <source>
        <dbReference type="ARBA" id="ARBA00022729"/>
    </source>
</evidence>
<evidence type="ECO:0000256" key="5">
    <source>
        <dbReference type="ARBA" id="ARBA00022679"/>
    </source>
</evidence>
<reference evidence="17" key="1">
    <citation type="journal article" date="2020" name="Phytopathology">
        <title>Genome Sequence Resources of Colletotrichum truncatum, C. plurivorum, C. musicola, and C. sojae: Four Species Pathogenic to Soybean (Glycine max).</title>
        <authorList>
            <person name="Rogerio F."/>
            <person name="Boufleur T.R."/>
            <person name="Ciampi-Guillardi M."/>
            <person name="Sukno S.A."/>
            <person name="Thon M.R."/>
            <person name="Massola Junior N.S."/>
            <person name="Baroncelli R."/>
        </authorList>
    </citation>
    <scope>NUCLEOTIDE SEQUENCE</scope>
    <source>
        <strain evidence="17">LFN0074</strain>
    </source>
</reference>
<dbReference type="GO" id="GO:0008843">
    <property type="term" value="F:endochitinase activity"/>
    <property type="evidence" value="ECO:0007669"/>
    <property type="project" value="UniProtKB-EC"/>
</dbReference>
<evidence type="ECO:0000256" key="9">
    <source>
        <dbReference type="ARBA" id="ARBA00023180"/>
    </source>
</evidence>
<feature type="signal peptide" evidence="15">
    <location>
        <begin position="1"/>
        <end position="35"/>
    </location>
</feature>
<evidence type="ECO:0000256" key="3">
    <source>
        <dbReference type="ARBA" id="ARBA00012729"/>
    </source>
</evidence>
<dbReference type="PANTHER" id="PTHR10963">
    <property type="entry name" value="GLYCOSYL HYDROLASE-RELATED"/>
    <property type="match status" value="1"/>
</dbReference>
<feature type="region of interest" description="Disordered" evidence="13">
    <location>
        <begin position="276"/>
        <end position="327"/>
    </location>
</feature>
<keyword evidence="14" id="KW-1133">Transmembrane helix</keyword>
<evidence type="ECO:0000256" key="15">
    <source>
        <dbReference type="SAM" id="SignalP"/>
    </source>
</evidence>
<feature type="transmembrane region" description="Helical" evidence="14">
    <location>
        <begin position="332"/>
        <end position="352"/>
    </location>
</feature>
<keyword evidence="5" id="KW-0808">Transferase</keyword>
<evidence type="ECO:0000313" key="17">
    <source>
        <dbReference type="EMBL" id="KAF6840374.1"/>
    </source>
</evidence>
<keyword evidence="9" id="KW-0325">Glycoprotein</keyword>
<keyword evidence="7 17" id="KW-0378">Hydrolase</keyword>
<comment type="catalytic activity">
    <reaction evidence="1">
        <text>Random endo-hydrolysis of N-acetyl-beta-D-glucosaminide (1-&gt;4)-beta-linkages in chitin and chitodextrins.</text>
        <dbReference type="EC" id="3.2.1.14"/>
    </reaction>
</comment>